<evidence type="ECO:0000313" key="4">
    <source>
        <dbReference type="EMBL" id="ROP99487.1"/>
    </source>
</evidence>
<evidence type="ECO:0000259" key="3">
    <source>
        <dbReference type="Pfam" id="PF13194"/>
    </source>
</evidence>
<dbReference type="OrthoDB" id="9813718at2"/>
<feature type="transmembrane region" description="Helical" evidence="1">
    <location>
        <begin position="271"/>
        <end position="290"/>
    </location>
</feature>
<feature type="transmembrane region" description="Helical" evidence="1">
    <location>
        <begin position="148"/>
        <end position="166"/>
    </location>
</feature>
<feature type="transmembrane region" description="Helical" evidence="1">
    <location>
        <begin position="181"/>
        <end position="199"/>
    </location>
</feature>
<dbReference type="InterPro" id="IPR025105">
    <property type="entry name" value="DUF4010"/>
</dbReference>
<organism evidence="4 5">
    <name type="scientific">Stella humosa</name>
    <dbReference type="NCBI Taxonomy" id="94"/>
    <lineage>
        <taxon>Bacteria</taxon>
        <taxon>Pseudomonadati</taxon>
        <taxon>Pseudomonadota</taxon>
        <taxon>Alphaproteobacteria</taxon>
        <taxon>Rhodospirillales</taxon>
        <taxon>Stellaceae</taxon>
        <taxon>Stella</taxon>
    </lineage>
</organism>
<dbReference type="AlphaFoldDB" id="A0A3N1M6W4"/>
<feature type="transmembrane region" description="Helical" evidence="1">
    <location>
        <begin position="41"/>
        <end position="60"/>
    </location>
</feature>
<protein>
    <submittedName>
        <fullName evidence="4">Uncharacterized membrane protein (DUF4010 family)</fullName>
    </submittedName>
</protein>
<dbReference type="PANTHER" id="PTHR39084">
    <property type="entry name" value="MEMBRANE PROTEIN-RELATED"/>
    <property type="match status" value="1"/>
</dbReference>
<evidence type="ECO:0000313" key="5">
    <source>
        <dbReference type="Proteomes" id="UP000278222"/>
    </source>
</evidence>
<dbReference type="EMBL" id="RJKX01000013">
    <property type="protein sequence ID" value="ROP99487.1"/>
    <property type="molecule type" value="Genomic_DNA"/>
</dbReference>
<feature type="domain" description="DUF4010" evidence="3">
    <location>
        <begin position="186"/>
        <end position="393"/>
    </location>
</feature>
<proteinExistence type="predicted"/>
<dbReference type="PANTHER" id="PTHR39084:SF1">
    <property type="entry name" value="DUF4010 DOMAIN-CONTAINING PROTEIN"/>
    <property type="match status" value="1"/>
</dbReference>
<feature type="transmembrane region" description="Helical" evidence="1">
    <location>
        <begin position="12"/>
        <end position="29"/>
    </location>
</feature>
<feature type="domain" description="MgtC/SapB/SrpB/YhiD N-terminal" evidence="2">
    <location>
        <begin position="13"/>
        <end position="137"/>
    </location>
</feature>
<dbReference type="Pfam" id="PF02308">
    <property type="entry name" value="MgtC"/>
    <property type="match status" value="1"/>
</dbReference>
<keyword evidence="1" id="KW-0472">Membrane</keyword>
<feature type="transmembrane region" description="Helical" evidence="1">
    <location>
        <begin position="66"/>
        <end position="84"/>
    </location>
</feature>
<feature type="transmembrane region" description="Helical" evidence="1">
    <location>
        <begin position="369"/>
        <end position="386"/>
    </location>
</feature>
<dbReference type="RefSeq" id="WP_123688874.1">
    <property type="nucleotide sequence ID" value="NZ_AP019700.1"/>
</dbReference>
<comment type="caution">
    <text evidence="4">The sequence shown here is derived from an EMBL/GenBank/DDBJ whole genome shotgun (WGS) entry which is preliminary data.</text>
</comment>
<evidence type="ECO:0000256" key="1">
    <source>
        <dbReference type="SAM" id="Phobius"/>
    </source>
</evidence>
<keyword evidence="5" id="KW-1185">Reference proteome</keyword>
<reference evidence="4 5" key="1">
    <citation type="submission" date="2018-11" db="EMBL/GenBank/DDBJ databases">
        <title>Genomic Encyclopedia of Type Strains, Phase IV (KMG-IV): sequencing the most valuable type-strain genomes for metagenomic binning, comparative biology and taxonomic classification.</title>
        <authorList>
            <person name="Goeker M."/>
        </authorList>
    </citation>
    <scope>NUCLEOTIDE SEQUENCE [LARGE SCALE GENOMIC DNA]</scope>
    <source>
        <strain evidence="4 5">DSM 5900</strain>
    </source>
</reference>
<gene>
    <name evidence="4" type="ORF">EDC65_1266</name>
</gene>
<keyword evidence="1" id="KW-0812">Transmembrane</keyword>
<dbReference type="Pfam" id="PF13194">
    <property type="entry name" value="DUF4010"/>
    <property type="match status" value="1"/>
</dbReference>
<feature type="transmembrane region" description="Helical" evidence="1">
    <location>
        <begin position="240"/>
        <end position="264"/>
    </location>
</feature>
<name>A0A3N1M6W4_9PROT</name>
<dbReference type="Proteomes" id="UP000278222">
    <property type="component" value="Unassembled WGS sequence"/>
</dbReference>
<feature type="transmembrane region" description="Helical" evidence="1">
    <location>
        <begin position="398"/>
        <end position="419"/>
    </location>
</feature>
<dbReference type="InterPro" id="IPR049177">
    <property type="entry name" value="MgtC_SapB_SrpB_YhiD_N"/>
</dbReference>
<keyword evidence="1" id="KW-1133">Transmembrane helix</keyword>
<sequence length="434" mass="43840">MTVPESTETLVSLAVALGIGLLVGMERGWNRREEEEGSRVAGWRTFGLIGLLGGVLAISVPFAGGGLLVCGLAAVALFFALGYWRESDTADAIGITTEVAAIATFALGALAGHGEMAVAASAAIVMTMILGFKPEMQGLLQRLERRELLATLRLLLISVVFLSLLPDEGFGPWQAINPDRIWRMVVVIATIGYVGYFAIRLIGPAAGLAVTALLGALVSSTAVTIGLSKQAAREPERRPILAAGIGLASSVMLLRLTVVGGIVAPAILVPLAVALIPAALAGAVVAGLQLRHAMASDTPAEQERGNPLDLGGAMKMGTIFALAAFLVQAAQNLIGSAALYPLAGIAGLVNVDAISISLAGGVAAGSIEAATAATAILIAALVNTLVKPVMAGAIAGSGLAVRLAPSILVSVAAGVGGWFTAQGMDLPNPFAPAG</sequence>
<evidence type="ECO:0000259" key="2">
    <source>
        <dbReference type="Pfam" id="PF02308"/>
    </source>
</evidence>
<accession>A0A3N1M6W4</accession>
<feature type="transmembrane region" description="Helical" evidence="1">
    <location>
        <begin position="206"/>
        <end position="228"/>
    </location>
</feature>